<dbReference type="RefSeq" id="WP_191160881.1">
    <property type="nucleotide sequence ID" value="NZ_JACXAI010000033.1"/>
</dbReference>
<protein>
    <recommendedName>
        <fullName evidence="4">CHY-type domain-containing protein</fullName>
    </recommendedName>
</protein>
<evidence type="ECO:0000256" key="2">
    <source>
        <dbReference type="ARBA" id="ARBA00022771"/>
    </source>
</evidence>
<keyword evidence="2" id="KW-0863">Zinc-finger</keyword>
<comment type="caution">
    <text evidence="5">The sequence shown here is derived from an EMBL/GenBank/DDBJ whole genome shotgun (WGS) entry which is preliminary data.</text>
</comment>
<keyword evidence="6" id="KW-1185">Reference proteome</keyword>
<accession>A0A926RYY3</accession>
<organism evidence="5 6">
    <name type="scientific">Metabacillus arenae</name>
    <dbReference type="NCBI Taxonomy" id="2771434"/>
    <lineage>
        <taxon>Bacteria</taxon>
        <taxon>Bacillati</taxon>
        <taxon>Bacillota</taxon>
        <taxon>Bacilli</taxon>
        <taxon>Bacillales</taxon>
        <taxon>Bacillaceae</taxon>
        <taxon>Metabacillus</taxon>
    </lineage>
</organism>
<keyword evidence="1" id="KW-0479">Metal-binding</keyword>
<dbReference type="EMBL" id="JACXAI010000033">
    <property type="protein sequence ID" value="MBD1382561.1"/>
    <property type="molecule type" value="Genomic_DNA"/>
</dbReference>
<evidence type="ECO:0000259" key="4">
    <source>
        <dbReference type="PROSITE" id="PS51266"/>
    </source>
</evidence>
<reference evidence="5" key="1">
    <citation type="submission" date="2020-09" db="EMBL/GenBank/DDBJ databases">
        <title>A novel bacterium of genus Bacillus, isolated from South China Sea.</title>
        <authorList>
            <person name="Huang H."/>
            <person name="Mo K."/>
            <person name="Hu Y."/>
        </authorList>
    </citation>
    <scope>NUCLEOTIDE SEQUENCE</scope>
    <source>
        <strain evidence="5">IB182487</strain>
    </source>
</reference>
<dbReference type="SUPFAM" id="SSF161219">
    <property type="entry name" value="CHY zinc finger-like"/>
    <property type="match status" value="1"/>
</dbReference>
<feature type="domain" description="CHY-type" evidence="4">
    <location>
        <begin position="14"/>
        <end position="95"/>
    </location>
</feature>
<dbReference type="GO" id="GO:0030030">
    <property type="term" value="P:cell projection organization"/>
    <property type="evidence" value="ECO:0007669"/>
    <property type="project" value="UniProtKB-KW"/>
</dbReference>
<proteinExistence type="predicted"/>
<dbReference type="InterPro" id="IPR008913">
    <property type="entry name" value="Znf_CHY"/>
</dbReference>
<dbReference type="GO" id="GO:0045041">
    <property type="term" value="P:protein import into mitochondrial intermembrane space"/>
    <property type="evidence" value="ECO:0007669"/>
    <property type="project" value="TreeGrafter"/>
</dbReference>
<dbReference type="PANTHER" id="PTHR28082">
    <property type="entry name" value="ZINC FINGER PROTEIN"/>
    <property type="match status" value="1"/>
</dbReference>
<dbReference type="PANTHER" id="PTHR28082:SF1">
    <property type="entry name" value="HELPER OF TIM PROTEIN 13"/>
    <property type="match status" value="1"/>
</dbReference>
<dbReference type="InterPro" id="IPR052604">
    <property type="entry name" value="Mito_Tim_assembly_helper"/>
</dbReference>
<dbReference type="PIRSF" id="PIRSF017292">
    <property type="entry name" value="UCP017292_Znf_CHY"/>
    <property type="match status" value="1"/>
</dbReference>
<evidence type="ECO:0000313" key="6">
    <source>
        <dbReference type="Proteomes" id="UP000626844"/>
    </source>
</evidence>
<evidence type="ECO:0000256" key="1">
    <source>
        <dbReference type="ARBA" id="ARBA00022723"/>
    </source>
</evidence>
<dbReference type="Pfam" id="PF05495">
    <property type="entry name" value="zf-CHY"/>
    <property type="match status" value="1"/>
</dbReference>
<dbReference type="GO" id="GO:0008270">
    <property type="term" value="F:zinc ion binding"/>
    <property type="evidence" value="ECO:0007669"/>
    <property type="project" value="UniProtKB-KW"/>
</dbReference>
<gene>
    <name evidence="5" type="ORF">IC621_20365</name>
</gene>
<dbReference type="Proteomes" id="UP000626844">
    <property type="component" value="Unassembled WGS sequence"/>
</dbReference>
<sequence>MTCEVNGIQVYGETVDEQTRCVHYHTEKDIIAIKFYCCKTYYPCYQCHEQSAGHSIKVWPKTEFNEKAILCGVCKHELTINQYFQSHSVCPYCHSSFNPGCNRHKHLYFEAKM</sequence>
<dbReference type="InterPro" id="IPR037274">
    <property type="entry name" value="Znf_CHY_sf"/>
</dbReference>
<name>A0A926RYY3_9BACI</name>
<dbReference type="PROSITE" id="PS51266">
    <property type="entry name" value="ZF_CHY"/>
    <property type="match status" value="1"/>
</dbReference>
<evidence type="ECO:0000256" key="3">
    <source>
        <dbReference type="ARBA" id="ARBA00022833"/>
    </source>
</evidence>
<dbReference type="InterPro" id="IPR016694">
    <property type="entry name" value="UCP017292"/>
</dbReference>
<dbReference type="AlphaFoldDB" id="A0A926RYY3"/>
<evidence type="ECO:0000313" key="5">
    <source>
        <dbReference type="EMBL" id="MBD1382561.1"/>
    </source>
</evidence>
<keyword evidence="3" id="KW-0862">Zinc</keyword>